<keyword evidence="4" id="KW-0479">Metal-binding</keyword>
<dbReference type="EMBL" id="AZFK01000063">
    <property type="protein sequence ID" value="KRL88831.1"/>
    <property type="molecule type" value="Genomic_DNA"/>
</dbReference>
<dbReference type="GO" id="GO:0004518">
    <property type="term" value="F:nuclease activity"/>
    <property type="evidence" value="ECO:0007669"/>
    <property type="project" value="UniProtKB-KW"/>
</dbReference>
<dbReference type="InterPro" id="IPR014001">
    <property type="entry name" value="Helicase_ATP-bd"/>
</dbReference>
<reference evidence="12 13" key="1">
    <citation type="journal article" date="2015" name="Genome Announc.">
        <title>Expanding the biotechnology potential of lactobacilli through comparative genomics of 213 strains and associated genera.</title>
        <authorList>
            <person name="Sun Z."/>
            <person name="Harris H.M."/>
            <person name="McCann A."/>
            <person name="Guo C."/>
            <person name="Argimon S."/>
            <person name="Zhang W."/>
            <person name="Yang X."/>
            <person name="Jeffery I.B."/>
            <person name="Cooney J.C."/>
            <person name="Kagawa T.F."/>
            <person name="Liu W."/>
            <person name="Song Y."/>
            <person name="Salvetti E."/>
            <person name="Wrobel A."/>
            <person name="Rasinkangas P."/>
            <person name="Parkhill J."/>
            <person name="Rea M.C."/>
            <person name="O'Sullivan O."/>
            <person name="Ritari J."/>
            <person name="Douillard F.P."/>
            <person name="Paul Ross R."/>
            <person name="Yang R."/>
            <person name="Briner A.E."/>
            <person name="Felis G.E."/>
            <person name="de Vos W.M."/>
            <person name="Barrangou R."/>
            <person name="Klaenhammer T.R."/>
            <person name="Caufield P.W."/>
            <person name="Cui Y."/>
            <person name="Zhang H."/>
            <person name="O'Toole P.W."/>
        </authorList>
    </citation>
    <scope>NUCLEOTIDE SEQUENCE [LARGE SCALE GENOMIC DNA]</scope>
    <source>
        <strain evidence="12 13">DSM 15946</strain>
    </source>
</reference>
<keyword evidence="5" id="KW-0547">Nucleotide-binding</keyword>
<dbReference type="Gene3D" id="3.40.50.300">
    <property type="entry name" value="P-loop containing nucleotide triphosphate hydrolases"/>
    <property type="match status" value="2"/>
</dbReference>
<keyword evidence="6" id="KW-0378">Hydrolase</keyword>
<evidence type="ECO:0000256" key="8">
    <source>
        <dbReference type="ARBA" id="ARBA00022840"/>
    </source>
</evidence>
<comment type="similarity">
    <text evidence="2">In the central section; belongs to the CRISPR-associated helicase Cas3 family.</text>
</comment>
<dbReference type="PATRIC" id="fig|1423760.3.peg.40"/>
<organism evidence="12 13">
    <name type="scientific">Limosilactobacillus ingluviei DSM 15946</name>
    <dbReference type="NCBI Taxonomy" id="1423760"/>
    <lineage>
        <taxon>Bacteria</taxon>
        <taxon>Bacillati</taxon>
        <taxon>Bacillota</taxon>
        <taxon>Bacilli</taxon>
        <taxon>Lactobacillales</taxon>
        <taxon>Lactobacillaceae</taxon>
        <taxon>Limosilactobacillus</taxon>
    </lineage>
</organism>
<feature type="domain" description="Helicase ATP-binding" evidence="10">
    <location>
        <begin position="274"/>
        <end position="471"/>
    </location>
</feature>
<dbReference type="Proteomes" id="UP000050816">
    <property type="component" value="Unassembled WGS sequence"/>
</dbReference>
<evidence type="ECO:0000256" key="3">
    <source>
        <dbReference type="ARBA" id="ARBA00022722"/>
    </source>
</evidence>
<dbReference type="GO" id="GO:0004386">
    <property type="term" value="F:helicase activity"/>
    <property type="evidence" value="ECO:0007669"/>
    <property type="project" value="UniProtKB-KW"/>
</dbReference>
<dbReference type="InterPro" id="IPR006474">
    <property type="entry name" value="Helicase_Cas3_CRISPR-ass_core"/>
</dbReference>
<accession>A0A0R1U6I0</accession>
<dbReference type="AlphaFoldDB" id="A0A0R1U6I0"/>
<dbReference type="SUPFAM" id="SSF109604">
    <property type="entry name" value="HD-domain/PDEase-like"/>
    <property type="match status" value="1"/>
</dbReference>
<dbReference type="GO" id="GO:0016787">
    <property type="term" value="F:hydrolase activity"/>
    <property type="evidence" value="ECO:0007669"/>
    <property type="project" value="UniProtKB-KW"/>
</dbReference>
<dbReference type="GO" id="GO:0046872">
    <property type="term" value="F:metal ion binding"/>
    <property type="evidence" value="ECO:0007669"/>
    <property type="project" value="UniProtKB-KW"/>
</dbReference>
<dbReference type="RefSeq" id="WP_056955216.1">
    <property type="nucleotide sequence ID" value="NZ_AZFK01000063.1"/>
</dbReference>
<protein>
    <recommendedName>
        <fullName evidence="14">CRISPR-associated helicase Cas3</fullName>
    </recommendedName>
</protein>
<dbReference type="Gene3D" id="1.10.3210.30">
    <property type="match status" value="1"/>
</dbReference>
<dbReference type="InterPro" id="IPR011545">
    <property type="entry name" value="DEAD/DEAH_box_helicase_dom"/>
</dbReference>
<evidence type="ECO:0000256" key="5">
    <source>
        <dbReference type="ARBA" id="ARBA00022741"/>
    </source>
</evidence>
<keyword evidence="8" id="KW-0067">ATP-binding</keyword>
<keyword evidence="9" id="KW-0051">Antiviral defense</keyword>
<comment type="caution">
    <text evidence="12">The sequence shown here is derived from an EMBL/GenBank/DDBJ whole genome shotgun (WGS) entry which is preliminary data.</text>
</comment>
<evidence type="ECO:0000256" key="4">
    <source>
        <dbReference type="ARBA" id="ARBA00022723"/>
    </source>
</evidence>
<dbReference type="CDD" id="cd09641">
    <property type="entry name" value="Cas3''_I"/>
    <property type="match status" value="1"/>
</dbReference>
<comment type="similarity">
    <text evidence="1">In the N-terminal section; belongs to the CRISPR-associated nuclease Cas3-HD family.</text>
</comment>
<dbReference type="PROSITE" id="PS51643">
    <property type="entry name" value="HD_CAS3"/>
    <property type="match status" value="1"/>
</dbReference>
<proteinExistence type="inferred from homology"/>
<dbReference type="GO" id="GO:0003676">
    <property type="term" value="F:nucleic acid binding"/>
    <property type="evidence" value="ECO:0007669"/>
    <property type="project" value="InterPro"/>
</dbReference>
<evidence type="ECO:0000256" key="2">
    <source>
        <dbReference type="ARBA" id="ARBA00009046"/>
    </source>
</evidence>
<dbReference type="GO" id="GO:0005524">
    <property type="term" value="F:ATP binding"/>
    <property type="evidence" value="ECO:0007669"/>
    <property type="project" value="UniProtKB-KW"/>
</dbReference>
<dbReference type="PROSITE" id="PS51192">
    <property type="entry name" value="HELICASE_ATP_BIND_1"/>
    <property type="match status" value="1"/>
</dbReference>
<feature type="domain" description="HD Cas3-type" evidence="11">
    <location>
        <begin position="11"/>
        <end position="220"/>
    </location>
</feature>
<dbReference type="InterPro" id="IPR038257">
    <property type="entry name" value="CRISPR-assoc_Cas3_HD_sf"/>
</dbReference>
<dbReference type="SUPFAM" id="SSF52540">
    <property type="entry name" value="P-loop containing nucleoside triphosphate hydrolases"/>
    <property type="match status" value="1"/>
</dbReference>
<keyword evidence="3" id="KW-0540">Nuclease</keyword>
<evidence type="ECO:0008006" key="14">
    <source>
        <dbReference type="Google" id="ProtNLM"/>
    </source>
</evidence>
<dbReference type="NCBIfam" id="TIGR01587">
    <property type="entry name" value="cas3_core"/>
    <property type="match status" value="1"/>
</dbReference>
<dbReference type="Pfam" id="PF22590">
    <property type="entry name" value="Cas3-like_C_2"/>
    <property type="match status" value="1"/>
</dbReference>
<gene>
    <name evidence="12" type="ORF">FC43_GL000037</name>
</gene>
<evidence type="ECO:0000259" key="10">
    <source>
        <dbReference type="PROSITE" id="PS51192"/>
    </source>
</evidence>
<sequence length="827" mass="94090">MEYIAHTATDPAKKDQLLKDHLHQSQMLAKRFATGTGLETTAGLIALLHDVGKYSNEFQDYIHKAKQDPKSVKRGSVDHATAGGQILMEVFKDYPNFGQFISNVLISHHNTLGVKDYLLPNNYKYSQFSVRCSPFLLRIKETKNDLKLIKERFYNEVMDETSFQRLIAKATVELRQYFGKVLGIVKKLNVDIPKRYEEYRRIIFFTQKTLSSILIDADRTNTMEFEEGKPALLEERSQLFVDYRTKLLARLRAFGEPTTKLNKLRNQLSDQCDAFAERGDGIYTLSSPTGAGKTIASLRYALHEAVKTNKRHIIYIIPYTSIIEQNSQVFRELLNGNLDDDTSILEFHSNVTDRVKASNEEKNEKEAKELDHLDLAESSWDSPIIITTMVQFQNAIFAKGTRNARRFHNLLNSVLVFDEIQNIPPKTIKMFNAVINYLATFGNSDILLCTATQPSLEGVTDGIRFSKNPEIISNLAETSKQFRRVKIVNKSEKPASCAELVELLQRVYTKTSSVLAIFNTKKAARKVYEGLQSLPGAYHLSTSMCAAHRKKTLAEIKQRLKEGQPTICISTQLIEAGVDISFKAVVRSLAGVDSIFQAAGRCNRNGELPIGKVYLVQPEPEIENLKNLDEIAIARNVTKDILDELGQDATELLNPTWVKHYFDEYYRERIPYLDYPCDEGLQRLKLYELLTGKKVLDTLTPNLRKSIIWASDAETIARHFEVIEGDTIGVMVPYQDGKTLIEDFNGDRAKLRLRDLKAMFHRAQPYLINAYRDNLDDLIKNGIVVPLPLLSTSEMFIYAVTDERYYDPKLGLITTPTESLTVDKYIL</sequence>
<evidence type="ECO:0000256" key="7">
    <source>
        <dbReference type="ARBA" id="ARBA00022806"/>
    </source>
</evidence>
<dbReference type="Pfam" id="PF18019">
    <property type="entry name" value="Cas3_HD"/>
    <property type="match status" value="1"/>
</dbReference>
<dbReference type="Pfam" id="PF00270">
    <property type="entry name" value="DEAD"/>
    <property type="match status" value="1"/>
</dbReference>
<evidence type="ECO:0000256" key="1">
    <source>
        <dbReference type="ARBA" id="ARBA00006847"/>
    </source>
</evidence>
<name>A0A0R1U6I0_9LACO</name>
<evidence type="ECO:0000313" key="13">
    <source>
        <dbReference type="Proteomes" id="UP000050816"/>
    </source>
</evidence>
<dbReference type="PANTHER" id="PTHR24031">
    <property type="entry name" value="RNA HELICASE"/>
    <property type="match status" value="1"/>
</dbReference>
<dbReference type="NCBIfam" id="TIGR01596">
    <property type="entry name" value="cas3_HD"/>
    <property type="match status" value="1"/>
</dbReference>
<keyword evidence="7" id="KW-0347">Helicase</keyword>
<evidence type="ECO:0000259" key="11">
    <source>
        <dbReference type="PROSITE" id="PS51643"/>
    </source>
</evidence>
<dbReference type="InterPro" id="IPR054712">
    <property type="entry name" value="Cas3-like_dom"/>
</dbReference>
<dbReference type="InterPro" id="IPR027417">
    <property type="entry name" value="P-loop_NTPase"/>
</dbReference>
<evidence type="ECO:0000256" key="9">
    <source>
        <dbReference type="ARBA" id="ARBA00023118"/>
    </source>
</evidence>
<evidence type="ECO:0000313" key="12">
    <source>
        <dbReference type="EMBL" id="KRL88831.1"/>
    </source>
</evidence>
<dbReference type="GO" id="GO:0051607">
    <property type="term" value="P:defense response to virus"/>
    <property type="evidence" value="ECO:0007669"/>
    <property type="project" value="UniProtKB-KW"/>
</dbReference>
<dbReference type="InterPro" id="IPR006483">
    <property type="entry name" value="CRISPR-assoc_Cas3_HD"/>
</dbReference>
<dbReference type="SMART" id="SM00487">
    <property type="entry name" value="DEXDc"/>
    <property type="match status" value="1"/>
</dbReference>
<dbReference type="CDD" id="cd17930">
    <property type="entry name" value="DEXHc_cas3"/>
    <property type="match status" value="1"/>
</dbReference>
<evidence type="ECO:0000256" key="6">
    <source>
        <dbReference type="ARBA" id="ARBA00022801"/>
    </source>
</evidence>